<feature type="region of interest" description="Disordered" evidence="1">
    <location>
        <begin position="456"/>
        <end position="532"/>
    </location>
</feature>
<keyword evidence="3" id="KW-1185">Reference proteome</keyword>
<evidence type="ECO:0000256" key="1">
    <source>
        <dbReference type="SAM" id="MobiDB-lite"/>
    </source>
</evidence>
<comment type="caution">
    <text evidence="2">The sequence shown here is derived from an EMBL/GenBank/DDBJ whole genome shotgun (WGS) entry which is preliminary data.</text>
</comment>
<feature type="compositionally biased region" description="Basic and acidic residues" evidence="1">
    <location>
        <begin position="484"/>
        <end position="507"/>
    </location>
</feature>
<protein>
    <submittedName>
        <fullName evidence="2">Uncharacterized protein</fullName>
    </submittedName>
</protein>
<dbReference type="AlphaFoldDB" id="A0A1D1VHX4"/>
<accession>A0A1D1VHX4</accession>
<feature type="compositionally biased region" description="Polar residues" evidence="1">
    <location>
        <begin position="689"/>
        <end position="704"/>
    </location>
</feature>
<organism evidence="2 3">
    <name type="scientific">Ramazzottius varieornatus</name>
    <name type="common">Water bear</name>
    <name type="synonym">Tardigrade</name>
    <dbReference type="NCBI Taxonomy" id="947166"/>
    <lineage>
        <taxon>Eukaryota</taxon>
        <taxon>Metazoa</taxon>
        <taxon>Ecdysozoa</taxon>
        <taxon>Tardigrada</taxon>
        <taxon>Eutardigrada</taxon>
        <taxon>Parachela</taxon>
        <taxon>Hypsibioidea</taxon>
        <taxon>Ramazzottiidae</taxon>
        <taxon>Ramazzottius</taxon>
    </lineage>
</organism>
<proteinExistence type="predicted"/>
<dbReference type="Proteomes" id="UP000186922">
    <property type="component" value="Unassembled WGS sequence"/>
</dbReference>
<dbReference type="EMBL" id="BDGG01000005">
    <property type="protein sequence ID" value="GAU99682.1"/>
    <property type="molecule type" value="Genomic_DNA"/>
</dbReference>
<feature type="region of interest" description="Disordered" evidence="1">
    <location>
        <begin position="689"/>
        <end position="742"/>
    </location>
</feature>
<evidence type="ECO:0000313" key="2">
    <source>
        <dbReference type="EMBL" id="GAU99682.1"/>
    </source>
</evidence>
<sequence length="1039" mass="114339">MPPLRTGSYVGPDASSGGLPFSTGYFNQSTQSPQLLEAFQATFECPQTQASLEISSITLPHQQGTVQCTTTSAESFQANTSQEALVQMSLKSPKATEKSLISVARFSKNVRAILPANQSSHVGSLSSPSAVLLAPVKHHQATLSQNILRPGAPMIVMQSESATKLHQMSNGLLSVSSSMNGVMTSSPSPSSLSSAISAPVTTATVKKTMVDKLQVLHDVKKKEAGAKARRSSVKTESKPKINMASLPNGVVTNGFTPPFTGSTLLNQKTVAKRAVDPENGASVKKRTKKKLAVEAVHEMILSATKSTSGGGPTFPPAPGLPVPVNEVPLPVVGVPEVTAPVTVTQSPLVSLLPSSSVVRHPVLPTNSHVSSLTADVIKALKLNREAPTGYHSVLDTHNAANFAHNETKMHTNHTVHSPPSKPNHHVATFPTENSPVVLTSVSSSENGAVRKKHRLILESGERKTQQINQQNSTASTEKSNTTVEHSHPVPKMTKEITIKVEEPDPPKTVKKLRKPRSDKGISPRIPKAKKAKMVVPVEKKIPVMLELKKKESEEQRRERLKKLAGKWTSLPEESLDWLVATKSVDCLKVIRWLRLVDRAFQHAESAKNVEKMRELRDSKIQAIMDLEKLQAPFEPRLQHFVHPDDISTKNHLLEKHCAGKTLSTKETRWLKDHFDRLCEAEKNLPSFSQLKTAKQSSPKGSSGEASKVVNGNERGNFMNGVGNENQPSSSSSVVKEKKPDKEGLQVPLQVSAYDVQTAHQFVRKFPDSTRAIIEVDKDDAPCAVLLLIQQPNSKAVHIKKKLKPPEQPYRSKDEALAAAAFELNYLSSKYLGMPQFPVQVRYPLLCGYLDEAWQDKQPPLSNPSFHEFNRTLRTWEAIHTIDEASFLTEQVPKEATPRLAEDGSSIIQKLRSQTGTRRPVDLTTMANDPVGQRRWLCWELRHLSQQYWDLEACQRERETWNAGMLAKLGACGVPDETVLKAARSIDLSRDGLKRPKASTALVNKTIKMGEQVRDVLESYKKERPMTRRKKAAKMHLMGI</sequence>
<reference evidence="2 3" key="1">
    <citation type="journal article" date="2016" name="Nat. Commun.">
        <title>Extremotolerant tardigrade genome and improved radiotolerance of human cultured cells by tardigrade-unique protein.</title>
        <authorList>
            <person name="Hashimoto T."/>
            <person name="Horikawa D.D."/>
            <person name="Saito Y."/>
            <person name="Kuwahara H."/>
            <person name="Kozuka-Hata H."/>
            <person name="Shin-I T."/>
            <person name="Minakuchi Y."/>
            <person name="Ohishi K."/>
            <person name="Motoyama A."/>
            <person name="Aizu T."/>
            <person name="Enomoto A."/>
            <person name="Kondo K."/>
            <person name="Tanaka S."/>
            <person name="Hara Y."/>
            <person name="Koshikawa S."/>
            <person name="Sagara H."/>
            <person name="Miura T."/>
            <person name="Yokobori S."/>
            <person name="Miyagawa K."/>
            <person name="Suzuki Y."/>
            <person name="Kubo T."/>
            <person name="Oyama M."/>
            <person name="Kohara Y."/>
            <person name="Fujiyama A."/>
            <person name="Arakawa K."/>
            <person name="Katayama T."/>
            <person name="Toyoda A."/>
            <person name="Kunieda T."/>
        </authorList>
    </citation>
    <scope>NUCLEOTIDE SEQUENCE [LARGE SCALE GENOMIC DNA]</scope>
    <source>
        <strain evidence="2 3">YOKOZUNA-1</strain>
    </source>
</reference>
<feature type="compositionally biased region" description="Polar residues" evidence="1">
    <location>
        <begin position="465"/>
        <end position="483"/>
    </location>
</feature>
<dbReference type="OrthoDB" id="10070872at2759"/>
<gene>
    <name evidence="2" type="primary">RvY_10643-1</name>
    <name evidence="2" type="synonym">RvY_10643.1</name>
    <name evidence="2" type="ORF">RvY_10643</name>
</gene>
<evidence type="ECO:0000313" key="3">
    <source>
        <dbReference type="Proteomes" id="UP000186922"/>
    </source>
</evidence>
<name>A0A1D1VHX4_RAMVA</name>